<dbReference type="RefSeq" id="WP_379874327.1">
    <property type="nucleotide sequence ID" value="NZ_JBHTBH010000023.1"/>
</dbReference>
<dbReference type="EMBL" id="JBHTBH010000023">
    <property type="protein sequence ID" value="MFC7331469.1"/>
    <property type="molecule type" value="Genomic_DNA"/>
</dbReference>
<evidence type="ECO:0000313" key="1">
    <source>
        <dbReference type="EMBL" id="MFC7331469.1"/>
    </source>
</evidence>
<gene>
    <name evidence="1" type="ORF">ACFQRF_27365</name>
</gene>
<dbReference type="InterPro" id="IPR048142">
    <property type="entry name" value="QRL_CxxC_CxxC"/>
</dbReference>
<reference evidence="2" key="1">
    <citation type="journal article" date="2019" name="Int. J. Syst. Evol. Microbiol.">
        <title>The Global Catalogue of Microorganisms (GCM) 10K type strain sequencing project: providing services to taxonomists for standard genome sequencing and annotation.</title>
        <authorList>
            <consortium name="The Broad Institute Genomics Platform"/>
            <consortium name="The Broad Institute Genome Sequencing Center for Infectious Disease"/>
            <person name="Wu L."/>
            <person name="Ma J."/>
        </authorList>
    </citation>
    <scope>NUCLEOTIDE SEQUENCE [LARGE SCALE GENOMIC DNA]</scope>
    <source>
        <strain evidence="2">CGMCC 4.7382</strain>
    </source>
</reference>
<evidence type="ECO:0000313" key="2">
    <source>
        <dbReference type="Proteomes" id="UP001596540"/>
    </source>
</evidence>
<organism evidence="1 2">
    <name type="scientific">Marinactinospora rubrisoli</name>
    <dbReference type="NCBI Taxonomy" id="2715399"/>
    <lineage>
        <taxon>Bacteria</taxon>
        <taxon>Bacillati</taxon>
        <taxon>Actinomycetota</taxon>
        <taxon>Actinomycetes</taxon>
        <taxon>Streptosporangiales</taxon>
        <taxon>Nocardiopsidaceae</taxon>
        <taxon>Marinactinospora</taxon>
    </lineage>
</organism>
<proteinExistence type="predicted"/>
<dbReference type="Proteomes" id="UP001596540">
    <property type="component" value="Unassembled WGS sequence"/>
</dbReference>
<protein>
    <submittedName>
        <fullName evidence="1">RRQRL motif-containing zinc-binding protein</fullName>
    </submittedName>
</protein>
<dbReference type="NCBIfam" id="NF041638">
    <property type="entry name" value="QRL_CxxC_CxxC"/>
    <property type="match status" value="1"/>
</dbReference>
<comment type="caution">
    <text evidence="1">The sequence shown here is derived from an EMBL/GenBank/DDBJ whole genome shotgun (WGS) entry which is preliminary data.</text>
</comment>
<name>A0ABW2KND4_9ACTN</name>
<accession>A0ABW2KND4</accession>
<sequence>MSPARFLDPTGERYGIPTYGWGWAKAFDPDLLTRSQLRAQGLRPGGQQPVAQLMWRSRRARDRSGIRIAYLYDRRRAAPVRPMTPARREALAAAMRARRTCPTCETVYPWCIPTSLGECPACAGLEARAA</sequence>
<keyword evidence="2" id="KW-1185">Reference proteome</keyword>